<organism evidence="4 5">
    <name type="scientific">Peribacillus simplex</name>
    <dbReference type="NCBI Taxonomy" id="1478"/>
    <lineage>
        <taxon>Bacteria</taxon>
        <taxon>Bacillati</taxon>
        <taxon>Bacillota</taxon>
        <taxon>Bacilli</taxon>
        <taxon>Bacillales</taxon>
        <taxon>Bacillaceae</taxon>
        <taxon>Peribacillus</taxon>
    </lineage>
</organism>
<sequence>MNNNDPNLLNKTNNASLIDDLLANPFDGVQELEKVSSQEVKPVKLIDVIPEENRAKAYQLAEQIDPTNHQAMISYGTPAQSKLLTFSNSMLEHVQKKDVGEVGNIISDLMKKLNELSPDELKPDKPSFFARMFGKLSGSVQEVLSKYQKTGAQIDRISVKLDRSKNILLSDIVILEKLYETNKDYFQALNVYIAAGEIKLEELHEKTIPELRKSAESSNDQMKFQEVNDMLQFAERLDKRLHDLKLSREITIQSAPQIRLIQNTNQALVEKIQSSIMTAIPLWKNQVAIALTLIRQRHAVEAQKQVSKTTNDLLLKNSEMLKTNTIETAKENERGLVDIETLKRTQANLISTLEETMRIQEEGRHKRRQAEQELASMENELKQKLLEIKG</sequence>
<dbReference type="PIRSF" id="PIRSF026508">
    <property type="entry name" value="TelA"/>
    <property type="match status" value="1"/>
</dbReference>
<dbReference type="PANTHER" id="PTHR38432:SF1">
    <property type="entry name" value="TELA-LIKE PROTEIN SAOUHSC_01408"/>
    <property type="match status" value="1"/>
</dbReference>
<evidence type="ECO:0000256" key="1">
    <source>
        <dbReference type="ARBA" id="ARBA00005541"/>
    </source>
</evidence>
<proteinExistence type="inferred from homology"/>
<dbReference type="InterPro" id="IPR008863">
    <property type="entry name" value="Toxic_anion-R_TelA"/>
</dbReference>
<dbReference type="EMBL" id="JAUUTP010000003">
    <property type="protein sequence ID" value="MDP1417551.1"/>
    <property type="molecule type" value="Genomic_DNA"/>
</dbReference>
<evidence type="ECO:0000256" key="3">
    <source>
        <dbReference type="SAM" id="Coils"/>
    </source>
</evidence>
<gene>
    <name evidence="4" type="ORF">Q8G35_03915</name>
</gene>
<dbReference type="RefSeq" id="WP_305159071.1">
    <property type="nucleotide sequence ID" value="NZ_JAUUTP010000003.1"/>
</dbReference>
<protein>
    <submittedName>
        <fullName evidence="4">Toxic anion resistance protein</fullName>
    </submittedName>
</protein>
<reference evidence="4" key="1">
    <citation type="submission" date="2023-07" db="EMBL/GenBank/DDBJ databases">
        <title>Murine gut Bacillus species.</title>
        <authorList>
            <person name="Gutman E."/>
            <person name="Hashuel R."/>
            <person name="Litvak Y."/>
        </authorList>
    </citation>
    <scope>NUCLEOTIDE SEQUENCE</scope>
    <source>
        <strain evidence="4">RU283</strain>
    </source>
</reference>
<accession>A0AA90NQD0</accession>
<dbReference type="PANTHER" id="PTHR38432">
    <property type="entry name" value="TELA-LIKE PROTEIN SAOUHSC_01408"/>
    <property type="match status" value="1"/>
</dbReference>
<keyword evidence="3" id="KW-0175">Coiled coil</keyword>
<evidence type="ECO:0000256" key="2">
    <source>
        <dbReference type="PIRNR" id="PIRNR026508"/>
    </source>
</evidence>
<name>A0AA90NQD0_9BACI</name>
<comment type="caution">
    <text evidence="4">The sequence shown here is derived from an EMBL/GenBank/DDBJ whole genome shotgun (WGS) entry which is preliminary data.</text>
</comment>
<dbReference type="Proteomes" id="UP001178277">
    <property type="component" value="Unassembled WGS sequence"/>
</dbReference>
<evidence type="ECO:0000313" key="4">
    <source>
        <dbReference type="EMBL" id="MDP1417551.1"/>
    </source>
</evidence>
<comment type="similarity">
    <text evidence="1 2">Belongs to the TelA family.</text>
</comment>
<dbReference type="Pfam" id="PF05816">
    <property type="entry name" value="TelA"/>
    <property type="match status" value="1"/>
</dbReference>
<dbReference type="AlphaFoldDB" id="A0AA90NQD0"/>
<evidence type="ECO:0000313" key="5">
    <source>
        <dbReference type="Proteomes" id="UP001178277"/>
    </source>
</evidence>
<feature type="coiled-coil region" evidence="3">
    <location>
        <begin position="360"/>
        <end position="387"/>
    </location>
</feature>